<evidence type="ECO:0000256" key="15">
    <source>
        <dbReference type="SAM" id="Phobius"/>
    </source>
</evidence>
<protein>
    <submittedName>
        <fullName evidence="18">Protocadherin fat 4</fullName>
    </submittedName>
</protein>
<dbReference type="PRINTS" id="PR00205">
    <property type="entry name" value="CADHERIN"/>
</dbReference>
<gene>
    <name evidence="18" type="ORF">PoB_007055300</name>
</gene>
<evidence type="ECO:0000256" key="10">
    <source>
        <dbReference type="ARBA" id="ARBA00023136"/>
    </source>
</evidence>
<dbReference type="Pfam" id="PF00028">
    <property type="entry name" value="Cadherin"/>
    <property type="match status" value="12"/>
</dbReference>
<dbReference type="InterPro" id="IPR015919">
    <property type="entry name" value="Cadherin-like_sf"/>
</dbReference>
<evidence type="ECO:0000256" key="16">
    <source>
        <dbReference type="SAM" id="SignalP"/>
    </source>
</evidence>
<sequence length="1998" mass="210964">MESVKKHLTLLFLVLVISISVTAAVSGLVVDANTCDVYVAPGLDYETSTTLTGTITVEDKTGLKDVESFTFTVSDANDNAPVCDPSTLVAALNEDAAAGTTIGTFACTDADQANTINSEIEFLVFPVINSIEVNTTTGEATLKRTIDYETDGPSITATVRVYDKGSMALTSTVTVVLQITDLDDNVPVFDSATFTDSQPEDTPVGTTLIRLGATDADQANTVNSQITFGLWSACSPDLILLDPLTGDLVLKSTLDYEVNPSVTCDLYAYSSTNSNDRANATFTLTVTDVNEQTPTFTQTFYTANITENDSPNTVVIQLNATDNDGGVNGQVTYAMTDVTSTFQIDSNTGEVKVQTAPNYEMATSYLFLVTAEDGAATPKTASIYLQILVDPVNEFTPAFLDSQTISGISEDTIPGTVIHNISISDDDAGVDGAITYTVLTANVPFFVDIAGAIRVASDLNYETQTSYEFVVQASDSSATTVKSATATYSVDLVDADDEDLSCEPVSTIVLTGASAENLNFVQASLNCSDPDTSAGTLMYSIADGNADNAWTVNAGGQVSLQSEPSTTQYNLSISVTDGTNSTTVSFTVFTETTLTFTNVPMGATTVNESTSGTTLLTASACCAFGEITYTIVSGNTDNKVSMVSSTGEIKHLLPYDRETTASYEYVIEAVSTSGQTATATYSVTVGDENDNTPLYAQNVYQISVAETLAALAPIATFTATDADDGLNANLVYSIVSGNSEGKFSLNSGTGLLGLADTLNFDVTPSYELVMQAVDQGDAPALTGSTTVVVSVVNAEDSAPTIIPLPGTYTVNLSEDVALGKSVFDVEATDGDNGTSFTFSIESGNTDSDFGIDPSSGYIFVSKFLDRERTDTYTLVLTAVDSLFSSTATGTLTVSVDDVNDNDPVFTPSVFEFDVPHDTGPGVSVGDIVVSDDDAGANAALTTTIIAGNTGTAFELDGLQVKTLITMDYTTTSLYRITLQAVDSGMPARTTTTVMVINVLPDVQQPDFGATTSDSIDVNEDAEVGSQLYDVDATFLGAVEGDGSTLYSIISGDPTSRFGVRSQYGQVYLAAELDFEMTVDYTLVIQAQNSVQTTNTADFTLTVNVVNINEHDPIFDQISNPGQNSFSFDVDELSASGTFVGQVSATDDDSGNAGTVVHTLSGSSDFTIASDTGIITVSGTIDYSVQSVYNLIVTATDQGNTARSDSVSVVVRVIDVNNNNPVFTSATTAQVLDSAPAGSEFFHVHATDADTDAAGSIKYSIVADPSVGKLSLDADTGILSVAGQLDAALESSYVLTIKAADEGVPSLETTQPLTVTVVSTVPNYYSPSFPTDPVSASVSREASIGTAIVAVSATDSDSGASGEIIHRIIAGNSDGYFLIDRTTGAISTGSSVLNAENSYSLTVEACDLGVPSQSTSVTVNIAVSPSRTILTTPDYNFTIAEDANVNDLVGEILVDTGRTTSAYTIASGNFDTSFSIARDGGTGRGLLTTAKALDFETFPLYSLLINVDTDIGAYTKVVEVSVTDVNDNPPTFSSNSLTLTINENMPVGYTVTTISVSDADTDAINRDNLLSLSNPGPDLFSIDQSGHLTLSTSPDFETVGAQRIFDVVAADQQPPQTSATVTVTVNIVDVVETEDRPLSSITTTSLIPLEVHYPATNGDIIHIFSPGDFGIEEVSGASVEFVTIERNYPFSISTSGEVTVSDANSLSYPGKYFHWALCRSTVNGTTTSRVSLIRLDTYDRDNNMAVIEFSESLDNVRSRLDNFRFRAKEFLSANQRIGISLLLDTSTDTRRRLLATRTAAYTYVVSDTSIDDLANIAEAKQFFTEAEILAVYQKNTEGAATNGLSTSSMSIDVVEPFDDRNGSNDFATSTTGIALWALLGVFVLVLILLILACVWWRKTRDPKKWNAKKPRKKMKTTASNTASFLTINTDRTPPSSAPSNTILARNKHGQFGASKANHKPPKADGATNTGKMKPNGSESIDKPVVAKSTIVRSTASLRN</sequence>
<evidence type="ECO:0000256" key="6">
    <source>
        <dbReference type="ARBA" id="ARBA00022737"/>
    </source>
</evidence>
<dbReference type="GO" id="GO:0005911">
    <property type="term" value="C:cell-cell junction"/>
    <property type="evidence" value="ECO:0007669"/>
    <property type="project" value="TreeGrafter"/>
</dbReference>
<feature type="domain" description="Cadherin" evidence="17">
    <location>
        <begin position="297"/>
        <end position="399"/>
    </location>
</feature>
<evidence type="ECO:0000256" key="11">
    <source>
        <dbReference type="ARBA" id="ARBA00023157"/>
    </source>
</evidence>
<feature type="domain" description="Cadherin" evidence="17">
    <location>
        <begin position="1222"/>
        <end position="1328"/>
    </location>
</feature>
<dbReference type="GO" id="GO:0005509">
    <property type="term" value="F:calcium ion binding"/>
    <property type="evidence" value="ECO:0007669"/>
    <property type="project" value="UniProtKB-UniRule"/>
</dbReference>
<dbReference type="InterPro" id="IPR002126">
    <property type="entry name" value="Cadherin-like_dom"/>
</dbReference>
<feature type="transmembrane region" description="Helical" evidence="15">
    <location>
        <begin position="1872"/>
        <end position="1895"/>
    </location>
</feature>
<dbReference type="GO" id="GO:0007156">
    <property type="term" value="P:homophilic cell adhesion via plasma membrane adhesion molecules"/>
    <property type="evidence" value="ECO:0007669"/>
    <property type="project" value="InterPro"/>
</dbReference>
<dbReference type="GO" id="GO:0007163">
    <property type="term" value="P:establishment or maintenance of cell polarity"/>
    <property type="evidence" value="ECO:0007669"/>
    <property type="project" value="UniProtKB-ARBA"/>
</dbReference>
<dbReference type="Gene3D" id="2.60.40.60">
    <property type="entry name" value="Cadherins"/>
    <property type="match status" value="16"/>
</dbReference>
<evidence type="ECO:0000256" key="12">
    <source>
        <dbReference type="ARBA" id="ARBA00023180"/>
    </source>
</evidence>
<keyword evidence="3" id="KW-0245">EGF-like domain</keyword>
<feature type="domain" description="Cadherin" evidence="17">
    <location>
        <begin position="521"/>
        <end position="602"/>
    </location>
</feature>
<feature type="domain" description="Cadherin" evidence="17">
    <location>
        <begin position="28"/>
        <end position="83"/>
    </location>
</feature>
<evidence type="ECO:0000256" key="3">
    <source>
        <dbReference type="ARBA" id="ARBA00022536"/>
    </source>
</evidence>
<name>A0AAV4DJ29_9GAST</name>
<keyword evidence="10 15" id="KW-0472">Membrane</keyword>
<keyword evidence="11" id="KW-1015">Disulfide bond</keyword>
<keyword evidence="8" id="KW-0130">Cell adhesion</keyword>
<feature type="domain" description="Cadherin" evidence="17">
    <location>
        <begin position="1121"/>
        <end position="1222"/>
    </location>
</feature>
<feature type="domain" description="Cadherin" evidence="17">
    <location>
        <begin position="408"/>
        <end position="506"/>
    </location>
</feature>
<feature type="signal peptide" evidence="16">
    <location>
        <begin position="1"/>
        <end position="24"/>
    </location>
</feature>
<feature type="domain" description="Cadherin" evidence="17">
    <location>
        <begin position="1430"/>
        <end position="1531"/>
    </location>
</feature>
<dbReference type="FunFam" id="2.60.40.60:FF:000116">
    <property type="entry name" value="Dachsous cadherin-related 2"/>
    <property type="match status" value="1"/>
</dbReference>
<evidence type="ECO:0000256" key="7">
    <source>
        <dbReference type="ARBA" id="ARBA00022837"/>
    </source>
</evidence>
<dbReference type="SMART" id="SM00112">
    <property type="entry name" value="CA"/>
    <property type="match status" value="15"/>
</dbReference>
<keyword evidence="19" id="KW-1185">Reference proteome</keyword>
<feature type="domain" description="Cadherin" evidence="17">
    <location>
        <begin position="1329"/>
        <end position="1434"/>
    </location>
</feature>
<feature type="domain" description="Cadherin" evidence="17">
    <location>
        <begin position="1009"/>
        <end position="1114"/>
    </location>
</feature>
<keyword evidence="9 15" id="KW-1133">Transmembrane helix</keyword>
<evidence type="ECO:0000256" key="14">
    <source>
        <dbReference type="SAM" id="MobiDB-lite"/>
    </source>
</evidence>
<dbReference type="InterPro" id="IPR050971">
    <property type="entry name" value="Cadherin-domain_protein"/>
</dbReference>
<evidence type="ECO:0000256" key="13">
    <source>
        <dbReference type="PROSITE-ProRule" id="PRU00043"/>
    </source>
</evidence>
<dbReference type="InterPro" id="IPR020894">
    <property type="entry name" value="Cadherin_CS"/>
</dbReference>
<dbReference type="FunFam" id="2.60.40.60:FF:000020">
    <property type="entry name" value="Dachsous cadherin-related 1b"/>
    <property type="match status" value="2"/>
</dbReference>
<evidence type="ECO:0000313" key="19">
    <source>
        <dbReference type="Proteomes" id="UP000735302"/>
    </source>
</evidence>
<feature type="domain" description="Cadherin" evidence="17">
    <location>
        <begin position="1532"/>
        <end position="1638"/>
    </location>
</feature>
<dbReference type="Proteomes" id="UP000735302">
    <property type="component" value="Unassembled WGS sequence"/>
</dbReference>
<proteinExistence type="predicted"/>
<feature type="domain" description="Cadherin" evidence="17">
    <location>
        <begin position="804"/>
        <end position="905"/>
    </location>
</feature>
<dbReference type="PROSITE" id="PS00232">
    <property type="entry name" value="CADHERIN_1"/>
    <property type="match status" value="3"/>
</dbReference>
<dbReference type="FunFam" id="2.60.40.60:FF:000024">
    <property type="entry name" value="FAT atypical cadherin 3"/>
    <property type="match status" value="1"/>
</dbReference>
<keyword evidence="2" id="KW-1003">Cell membrane</keyword>
<evidence type="ECO:0000259" key="17">
    <source>
        <dbReference type="PROSITE" id="PS50268"/>
    </source>
</evidence>
<feature type="domain" description="Cadherin" evidence="17">
    <location>
        <begin position="84"/>
        <end position="189"/>
    </location>
</feature>
<evidence type="ECO:0000256" key="9">
    <source>
        <dbReference type="ARBA" id="ARBA00022989"/>
    </source>
</evidence>
<dbReference type="CDD" id="cd11304">
    <property type="entry name" value="Cadherin_repeat"/>
    <property type="match status" value="14"/>
</dbReference>
<comment type="caution">
    <text evidence="18">The sequence shown here is derived from an EMBL/GenBank/DDBJ whole genome shotgun (WGS) entry which is preliminary data.</text>
</comment>
<keyword evidence="5 16" id="KW-0732">Signal</keyword>
<keyword evidence="12" id="KW-0325">Glycoprotein</keyword>
<feature type="chain" id="PRO_5043954869" evidence="16">
    <location>
        <begin position="25"/>
        <end position="1998"/>
    </location>
</feature>
<evidence type="ECO:0000256" key="8">
    <source>
        <dbReference type="ARBA" id="ARBA00022889"/>
    </source>
</evidence>
<dbReference type="FunFam" id="2.60.40.60:FF:000033">
    <property type="entry name" value="FAT atypical cadherin 1"/>
    <property type="match status" value="1"/>
</dbReference>
<dbReference type="EMBL" id="BLXT01007928">
    <property type="protein sequence ID" value="GFO44048.1"/>
    <property type="molecule type" value="Genomic_DNA"/>
</dbReference>
<dbReference type="PANTHER" id="PTHR24025:SF23">
    <property type="entry name" value="NEURAL-CADHERIN"/>
    <property type="match status" value="1"/>
</dbReference>
<evidence type="ECO:0000313" key="18">
    <source>
        <dbReference type="EMBL" id="GFO44048.1"/>
    </source>
</evidence>
<feature type="domain" description="Cadherin" evidence="17">
    <location>
        <begin position="696"/>
        <end position="801"/>
    </location>
</feature>
<feature type="domain" description="Cadherin" evidence="17">
    <location>
        <begin position="190"/>
        <end position="296"/>
    </location>
</feature>
<keyword evidence="4 15" id="KW-0812">Transmembrane</keyword>
<dbReference type="PROSITE" id="PS50268">
    <property type="entry name" value="CADHERIN_2"/>
    <property type="match status" value="16"/>
</dbReference>
<organism evidence="18 19">
    <name type="scientific">Plakobranchus ocellatus</name>
    <dbReference type="NCBI Taxonomy" id="259542"/>
    <lineage>
        <taxon>Eukaryota</taxon>
        <taxon>Metazoa</taxon>
        <taxon>Spiralia</taxon>
        <taxon>Lophotrochozoa</taxon>
        <taxon>Mollusca</taxon>
        <taxon>Gastropoda</taxon>
        <taxon>Heterobranchia</taxon>
        <taxon>Euthyneura</taxon>
        <taxon>Panpulmonata</taxon>
        <taxon>Sacoglossa</taxon>
        <taxon>Placobranchoidea</taxon>
        <taxon>Plakobranchidae</taxon>
        <taxon>Plakobranchus</taxon>
    </lineage>
</organism>
<feature type="domain" description="Cadherin" evidence="17">
    <location>
        <begin position="625"/>
        <end position="695"/>
    </location>
</feature>
<evidence type="ECO:0000256" key="4">
    <source>
        <dbReference type="ARBA" id="ARBA00022692"/>
    </source>
</evidence>
<comment type="subcellular location">
    <subcellularLocation>
        <location evidence="1">Cell membrane</location>
        <topology evidence="1">Single-pass membrane protein</topology>
    </subcellularLocation>
</comment>
<evidence type="ECO:0000256" key="1">
    <source>
        <dbReference type="ARBA" id="ARBA00004162"/>
    </source>
</evidence>
<evidence type="ECO:0000256" key="5">
    <source>
        <dbReference type="ARBA" id="ARBA00022729"/>
    </source>
</evidence>
<evidence type="ECO:0000256" key="2">
    <source>
        <dbReference type="ARBA" id="ARBA00022475"/>
    </source>
</evidence>
<accession>A0AAV4DJ29</accession>
<feature type="domain" description="Cadherin" evidence="17">
    <location>
        <begin position="906"/>
        <end position="1007"/>
    </location>
</feature>
<keyword evidence="7 13" id="KW-0106">Calcium</keyword>
<reference evidence="18 19" key="1">
    <citation type="journal article" date="2021" name="Elife">
        <title>Chloroplast acquisition without the gene transfer in kleptoplastic sea slugs, Plakobranchus ocellatus.</title>
        <authorList>
            <person name="Maeda T."/>
            <person name="Takahashi S."/>
            <person name="Yoshida T."/>
            <person name="Shimamura S."/>
            <person name="Takaki Y."/>
            <person name="Nagai Y."/>
            <person name="Toyoda A."/>
            <person name="Suzuki Y."/>
            <person name="Arimoto A."/>
            <person name="Ishii H."/>
            <person name="Satoh N."/>
            <person name="Nishiyama T."/>
            <person name="Hasebe M."/>
            <person name="Maruyama T."/>
            <person name="Minagawa J."/>
            <person name="Obokata J."/>
            <person name="Shigenobu S."/>
        </authorList>
    </citation>
    <scope>NUCLEOTIDE SEQUENCE [LARGE SCALE GENOMIC DNA]</scope>
</reference>
<dbReference type="GO" id="GO:0005886">
    <property type="term" value="C:plasma membrane"/>
    <property type="evidence" value="ECO:0007669"/>
    <property type="project" value="UniProtKB-SubCell"/>
</dbReference>
<dbReference type="SUPFAM" id="SSF49313">
    <property type="entry name" value="Cadherin-like"/>
    <property type="match status" value="14"/>
</dbReference>
<feature type="region of interest" description="Disordered" evidence="14">
    <location>
        <begin position="1950"/>
        <end position="1983"/>
    </location>
</feature>
<dbReference type="PANTHER" id="PTHR24025">
    <property type="entry name" value="DESMOGLEIN FAMILY MEMBER"/>
    <property type="match status" value="1"/>
</dbReference>
<keyword evidence="6" id="KW-0677">Repeat</keyword>